<organism evidence="8 9">
    <name type="scientific">Desulfopila aestuarii DSM 18488</name>
    <dbReference type="NCBI Taxonomy" id="1121416"/>
    <lineage>
        <taxon>Bacteria</taxon>
        <taxon>Pseudomonadati</taxon>
        <taxon>Thermodesulfobacteriota</taxon>
        <taxon>Desulfobulbia</taxon>
        <taxon>Desulfobulbales</taxon>
        <taxon>Desulfocapsaceae</taxon>
        <taxon>Desulfopila</taxon>
    </lineage>
</organism>
<dbReference type="PANTHER" id="PTHR34856">
    <property type="entry name" value="PROTEIN NRFD"/>
    <property type="match status" value="1"/>
</dbReference>
<feature type="transmembrane region" description="Helical" evidence="7">
    <location>
        <begin position="200"/>
        <end position="220"/>
    </location>
</feature>
<dbReference type="InterPro" id="IPR052049">
    <property type="entry name" value="Electron_transfer_protein"/>
</dbReference>
<dbReference type="InterPro" id="IPR005614">
    <property type="entry name" value="NrfD-like"/>
</dbReference>
<comment type="subcellular location">
    <subcellularLocation>
        <location evidence="1">Cell membrane</location>
        <topology evidence="1">Multi-pass membrane protein</topology>
    </subcellularLocation>
</comment>
<protein>
    <submittedName>
        <fullName evidence="8">Prokaryotic molybdopterin-containing oxidoreductase family, membrane subunit</fullName>
    </submittedName>
</protein>
<comment type="similarity">
    <text evidence="2">Belongs to the NrfD family.</text>
</comment>
<evidence type="ECO:0000256" key="3">
    <source>
        <dbReference type="ARBA" id="ARBA00022475"/>
    </source>
</evidence>
<keyword evidence="6 7" id="KW-0472">Membrane</keyword>
<keyword evidence="4 7" id="KW-0812">Transmembrane</keyword>
<feature type="transmembrane region" description="Helical" evidence="7">
    <location>
        <begin position="133"/>
        <end position="155"/>
    </location>
</feature>
<feature type="transmembrane region" description="Helical" evidence="7">
    <location>
        <begin position="94"/>
        <end position="113"/>
    </location>
</feature>
<dbReference type="Pfam" id="PF03916">
    <property type="entry name" value="NrfD"/>
    <property type="match status" value="1"/>
</dbReference>
<dbReference type="EMBL" id="FRFE01000011">
    <property type="protein sequence ID" value="SHO48824.1"/>
    <property type="molecule type" value="Genomic_DNA"/>
</dbReference>
<dbReference type="STRING" id="1121416.SAMN02745220_02486"/>
<dbReference type="Proteomes" id="UP000184603">
    <property type="component" value="Unassembled WGS sequence"/>
</dbReference>
<name>A0A1M7Y853_9BACT</name>
<feature type="transmembrane region" description="Helical" evidence="7">
    <location>
        <begin position="363"/>
        <end position="384"/>
    </location>
</feature>
<feature type="transmembrane region" description="Helical" evidence="7">
    <location>
        <begin position="62"/>
        <end position="82"/>
    </location>
</feature>
<reference evidence="8 9" key="1">
    <citation type="submission" date="2016-12" db="EMBL/GenBank/DDBJ databases">
        <authorList>
            <person name="Song W.-J."/>
            <person name="Kurnit D.M."/>
        </authorList>
    </citation>
    <scope>NUCLEOTIDE SEQUENCE [LARGE SCALE GENOMIC DNA]</scope>
    <source>
        <strain evidence="8 9">DSM 18488</strain>
    </source>
</reference>
<dbReference type="AlphaFoldDB" id="A0A1M7Y853"/>
<feature type="transmembrane region" description="Helical" evidence="7">
    <location>
        <begin position="21"/>
        <end position="42"/>
    </location>
</feature>
<evidence type="ECO:0000256" key="1">
    <source>
        <dbReference type="ARBA" id="ARBA00004651"/>
    </source>
</evidence>
<dbReference type="GO" id="GO:0005886">
    <property type="term" value="C:plasma membrane"/>
    <property type="evidence" value="ECO:0007669"/>
    <property type="project" value="UniProtKB-SubCell"/>
</dbReference>
<evidence type="ECO:0000313" key="8">
    <source>
        <dbReference type="EMBL" id="SHO48824.1"/>
    </source>
</evidence>
<evidence type="ECO:0000256" key="7">
    <source>
        <dbReference type="SAM" id="Phobius"/>
    </source>
</evidence>
<dbReference type="OrthoDB" id="5429400at2"/>
<feature type="transmembrane region" description="Helical" evidence="7">
    <location>
        <begin position="316"/>
        <end position="343"/>
    </location>
</feature>
<gene>
    <name evidence="8" type="ORF">SAMN02745220_02486</name>
</gene>
<accession>A0A1M7Y853</accession>
<dbReference type="PANTHER" id="PTHR34856:SF2">
    <property type="entry name" value="PROTEIN NRFD"/>
    <property type="match status" value="1"/>
</dbReference>
<evidence type="ECO:0000256" key="5">
    <source>
        <dbReference type="ARBA" id="ARBA00022989"/>
    </source>
</evidence>
<keyword evidence="5 7" id="KW-1133">Transmembrane helix</keyword>
<feature type="transmembrane region" description="Helical" evidence="7">
    <location>
        <begin position="240"/>
        <end position="264"/>
    </location>
</feature>
<evidence type="ECO:0000256" key="6">
    <source>
        <dbReference type="ARBA" id="ARBA00023136"/>
    </source>
</evidence>
<evidence type="ECO:0000256" key="4">
    <source>
        <dbReference type="ARBA" id="ARBA00022692"/>
    </source>
</evidence>
<feature type="transmembrane region" description="Helical" evidence="7">
    <location>
        <begin position="162"/>
        <end position="180"/>
    </location>
</feature>
<proteinExistence type="inferred from homology"/>
<evidence type="ECO:0000256" key="2">
    <source>
        <dbReference type="ARBA" id="ARBA00008929"/>
    </source>
</evidence>
<keyword evidence="3" id="KW-1003">Cell membrane</keyword>
<dbReference type="RefSeq" id="WP_073613779.1">
    <property type="nucleotide sequence ID" value="NZ_FRFE01000011.1"/>
</dbReference>
<keyword evidence="9" id="KW-1185">Reference proteome</keyword>
<sequence>MIFFSNVQDQNVPGKNLLPPLVLFALLVGVGVAFAIHALFVGHDHVFGTSREVPWGILITPYVFFACLSTGICIISSLGQVFGIKTLAPLVNRTVFLAIIAMAAGLMSIGLEIENPWNMAIFGFLSPNPLSNIWWKSSIYTLFLLLMAFNFMFLLMGRGKTAWGFALGALVAITCGNLNMNSDMALLGSRGFWAENYMPLFFLTVSTLSASCMIILLTWLSSWLQNSKVDTAAQDAMSALFKLTMALLVGVLCFAAMKALGGFSTKFTDNPEAMQLLVRGEFAVNFWLGEIGLAIVLPLILLLASNGGKRTGLYALACLSILIGIAVTFYDLIIVGQLIPHFHQYDLFGYPSLYSYSPTLHEYMMVTGSVSFFLAAFLGGELIFNSLTLERWRNR</sequence>
<feature type="transmembrane region" description="Helical" evidence="7">
    <location>
        <begin position="284"/>
        <end position="304"/>
    </location>
</feature>
<evidence type="ECO:0000313" key="9">
    <source>
        <dbReference type="Proteomes" id="UP000184603"/>
    </source>
</evidence>